<dbReference type="Gene3D" id="1.10.510.10">
    <property type="entry name" value="Transferase(Phosphotransferase) domain 1"/>
    <property type="match status" value="1"/>
</dbReference>
<evidence type="ECO:0000259" key="6">
    <source>
        <dbReference type="PROSITE" id="PS50011"/>
    </source>
</evidence>
<name>A0A919QBK0_9ACTN</name>
<accession>A0A919QBK0</accession>
<keyword evidence="3" id="KW-0418">Kinase</keyword>
<keyword evidence="8" id="KW-1185">Reference proteome</keyword>
<evidence type="ECO:0000256" key="4">
    <source>
        <dbReference type="ARBA" id="ARBA00022840"/>
    </source>
</evidence>
<dbReference type="SUPFAM" id="SSF56112">
    <property type="entry name" value="Protein kinase-like (PK-like)"/>
    <property type="match status" value="1"/>
</dbReference>
<keyword evidence="1" id="KW-0808">Transferase</keyword>
<evidence type="ECO:0000313" key="8">
    <source>
        <dbReference type="Proteomes" id="UP000640052"/>
    </source>
</evidence>
<evidence type="ECO:0000256" key="1">
    <source>
        <dbReference type="ARBA" id="ARBA00022679"/>
    </source>
</evidence>
<dbReference type="PANTHER" id="PTHR43289:SF34">
    <property type="entry name" value="SERINE_THREONINE-PROTEIN KINASE YBDM-RELATED"/>
    <property type="match status" value="1"/>
</dbReference>
<dbReference type="RefSeq" id="WP_204041108.1">
    <property type="nucleotide sequence ID" value="NZ_BOOA01000017.1"/>
</dbReference>
<protein>
    <recommendedName>
        <fullName evidence="6">Protein kinase domain-containing protein</fullName>
    </recommendedName>
</protein>
<dbReference type="Gene3D" id="3.30.200.20">
    <property type="entry name" value="Phosphorylase Kinase, domain 1"/>
    <property type="match status" value="1"/>
</dbReference>
<dbReference type="PANTHER" id="PTHR43289">
    <property type="entry name" value="MITOGEN-ACTIVATED PROTEIN KINASE KINASE KINASE 20-RELATED"/>
    <property type="match status" value="1"/>
</dbReference>
<dbReference type="EMBL" id="BOOA01000017">
    <property type="protein sequence ID" value="GIH24345.1"/>
    <property type="molecule type" value="Genomic_DNA"/>
</dbReference>
<reference evidence="7" key="1">
    <citation type="submission" date="2021-01" db="EMBL/GenBank/DDBJ databases">
        <title>Whole genome shotgun sequence of Acrocarpospora phusangensis NBRC 108782.</title>
        <authorList>
            <person name="Komaki H."/>
            <person name="Tamura T."/>
        </authorList>
    </citation>
    <scope>NUCLEOTIDE SEQUENCE</scope>
    <source>
        <strain evidence="7">NBRC 108782</strain>
    </source>
</reference>
<dbReference type="AlphaFoldDB" id="A0A919QBK0"/>
<evidence type="ECO:0000256" key="5">
    <source>
        <dbReference type="SAM" id="MobiDB-lite"/>
    </source>
</evidence>
<sequence length="504" mass="51761">MSAGPLEPADPRKLGEFEVVARLGEGGQGIVYEGWSPAGDRVAIKVLKGGTDPVTRRRLARELESARSVAPFCTARVLAAELDRPEPYVVSEFVPGPSLHERVRTGGPLRDGDLDRLAVGTASALAAIHAAGIVHRDFKPGNVLLGPDGPRVVDFGIARPLDAETAPSVLAGTPPYMAPEQLRGVQASAAADVFAWAATMVFAANGRAPFGHDTIAAVFHRILSSPPDLDGVPERLLPVLRDCLAKDPGQRPTAKELMIRLVDPGVPAMAGPGRAAVTPRSAGTAWPGPTAPLPRPVTPDTTAPGAARRPFPRGIAVLAGALAAVAVAAFLVVQGIPGGSGESPGPALSEQTRDPGAAHPDAAEVDAAEVDNAGAGSGDGETGATAPETPGPEQPSAVGSVVTAGFAGTWAGDVVSQDRRKVIYSVTIALAEGDRAGLAVTDGCKQALRVTRNRGKAIDLTMEQVGTCVGGDITLTFAGGDTLLYERQEGGGSLTYRGELRRRS</sequence>
<feature type="region of interest" description="Disordered" evidence="5">
    <location>
        <begin position="272"/>
        <end position="306"/>
    </location>
</feature>
<gene>
    <name evidence="7" type="ORF">Aph01nite_26550</name>
</gene>
<feature type="region of interest" description="Disordered" evidence="5">
    <location>
        <begin position="338"/>
        <end position="399"/>
    </location>
</feature>
<dbReference type="GO" id="GO:0004674">
    <property type="term" value="F:protein serine/threonine kinase activity"/>
    <property type="evidence" value="ECO:0007669"/>
    <property type="project" value="TreeGrafter"/>
</dbReference>
<dbReference type="Proteomes" id="UP000640052">
    <property type="component" value="Unassembled WGS sequence"/>
</dbReference>
<evidence type="ECO:0000313" key="7">
    <source>
        <dbReference type="EMBL" id="GIH24345.1"/>
    </source>
</evidence>
<dbReference type="InterPro" id="IPR008271">
    <property type="entry name" value="Ser/Thr_kinase_AS"/>
</dbReference>
<dbReference type="InterPro" id="IPR000719">
    <property type="entry name" value="Prot_kinase_dom"/>
</dbReference>
<organism evidence="7 8">
    <name type="scientific">Acrocarpospora phusangensis</name>
    <dbReference type="NCBI Taxonomy" id="1070424"/>
    <lineage>
        <taxon>Bacteria</taxon>
        <taxon>Bacillati</taxon>
        <taxon>Actinomycetota</taxon>
        <taxon>Actinomycetes</taxon>
        <taxon>Streptosporangiales</taxon>
        <taxon>Streptosporangiaceae</taxon>
        <taxon>Acrocarpospora</taxon>
    </lineage>
</organism>
<dbReference type="PROSITE" id="PS50011">
    <property type="entry name" value="PROTEIN_KINASE_DOM"/>
    <property type="match status" value="1"/>
</dbReference>
<keyword evidence="4" id="KW-0067">ATP-binding</keyword>
<dbReference type="CDD" id="cd14014">
    <property type="entry name" value="STKc_PknB_like"/>
    <property type="match status" value="1"/>
</dbReference>
<dbReference type="InterPro" id="IPR011009">
    <property type="entry name" value="Kinase-like_dom_sf"/>
</dbReference>
<comment type="caution">
    <text evidence="7">The sequence shown here is derived from an EMBL/GenBank/DDBJ whole genome shotgun (WGS) entry which is preliminary data.</text>
</comment>
<evidence type="ECO:0000256" key="2">
    <source>
        <dbReference type="ARBA" id="ARBA00022741"/>
    </source>
</evidence>
<dbReference type="GO" id="GO:0005524">
    <property type="term" value="F:ATP binding"/>
    <property type="evidence" value="ECO:0007669"/>
    <property type="project" value="UniProtKB-KW"/>
</dbReference>
<dbReference type="Pfam" id="PF00069">
    <property type="entry name" value="Pkinase"/>
    <property type="match status" value="1"/>
</dbReference>
<dbReference type="PROSITE" id="PS00108">
    <property type="entry name" value="PROTEIN_KINASE_ST"/>
    <property type="match status" value="1"/>
</dbReference>
<evidence type="ECO:0000256" key="3">
    <source>
        <dbReference type="ARBA" id="ARBA00022777"/>
    </source>
</evidence>
<proteinExistence type="predicted"/>
<keyword evidence="2" id="KW-0547">Nucleotide-binding</keyword>
<feature type="domain" description="Protein kinase" evidence="6">
    <location>
        <begin position="17"/>
        <end position="266"/>
    </location>
</feature>